<gene>
    <name evidence="3" type="ORF">JI751_16585</name>
</gene>
<feature type="compositionally biased region" description="Low complexity" evidence="1">
    <location>
        <begin position="67"/>
        <end position="81"/>
    </location>
</feature>
<keyword evidence="2" id="KW-0812">Transmembrane</keyword>
<evidence type="ECO:0000256" key="2">
    <source>
        <dbReference type="SAM" id="Phobius"/>
    </source>
</evidence>
<dbReference type="EMBL" id="JAERSG010000005">
    <property type="protein sequence ID" value="MBL0749239.1"/>
    <property type="molecule type" value="Genomic_DNA"/>
</dbReference>
<organism evidence="3 4">
    <name type="scientific">Nocardioides baculatus</name>
    <dbReference type="NCBI Taxonomy" id="2801337"/>
    <lineage>
        <taxon>Bacteria</taxon>
        <taxon>Bacillati</taxon>
        <taxon>Actinomycetota</taxon>
        <taxon>Actinomycetes</taxon>
        <taxon>Propionibacteriales</taxon>
        <taxon>Nocardioidaceae</taxon>
        <taxon>Nocardioides</taxon>
    </lineage>
</organism>
<reference evidence="3 4" key="1">
    <citation type="submission" date="2021-01" db="EMBL/GenBank/DDBJ databases">
        <title>Genome seq and assembly of Nocardiodes sp. G10.</title>
        <authorList>
            <person name="Chhetri G."/>
        </authorList>
    </citation>
    <scope>NUCLEOTIDE SEQUENCE [LARGE SCALE GENOMIC DNA]</scope>
    <source>
        <strain evidence="3 4">G10</strain>
    </source>
</reference>
<dbReference type="Gene3D" id="6.10.250.660">
    <property type="match status" value="1"/>
</dbReference>
<keyword evidence="2" id="KW-0472">Membrane</keyword>
<keyword evidence="4" id="KW-1185">Reference proteome</keyword>
<comment type="caution">
    <text evidence="3">The sequence shown here is derived from an EMBL/GenBank/DDBJ whole genome shotgun (WGS) entry which is preliminary data.</text>
</comment>
<dbReference type="InterPro" id="IPR019933">
    <property type="entry name" value="DivIVA_domain"/>
</dbReference>
<evidence type="ECO:0000256" key="1">
    <source>
        <dbReference type="SAM" id="MobiDB-lite"/>
    </source>
</evidence>
<dbReference type="Proteomes" id="UP000636918">
    <property type="component" value="Unassembled WGS sequence"/>
</dbReference>
<feature type="region of interest" description="Disordered" evidence="1">
    <location>
        <begin position="49"/>
        <end position="81"/>
    </location>
</feature>
<proteinExistence type="predicted"/>
<protein>
    <submittedName>
        <fullName evidence="3">DivIVA domain-containing protein</fullName>
    </submittedName>
</protein>
<evidence type="ECO:0000313" key="3">
    <source>
        <dbReference type="EMBL" id="MBL0749239.1"/>
    </source>
</evidence>
<accession>A0ABS1LC44</accession>
<name>A0ABS1LC44_9ACTN</name>
<dbReference type="NCBIfam" id="TIGR03544">
    <property type="entry name" value="DivI1A_domain"/>
    <property type="match status" value="1"/>
</dbReference>
<keyword evidence="2" id="KW-1133">Transmembrane helix</keyword>
<sequence length="112" mass="11506">MASFESDGTPGITPAEIEQLRFTPVRLGAGYDMGEVDAWLDTVTAELDRRGSGAARTTTPSPPMAEPKPTAGAPAPSSPAAVQEVGGRIDLKVTALAMIGVVALVLVLAYVL</sequence>
<evidence type="ECO:0000313" key="4">
    <source>
        <dbReference type="Proteomes" id="UP000636918"/>
    </source>
</evidence>
<feature type="transmembrane region" description="Helical" evidence="2">
    <location>
        <begin position="93"/>
        <end position="111"/>
    </location>
</feature>